<keyword evidence="1" id="KW-0547">Nucleotide-binding</keyword>
<reference evidence="2 3" key="1">
    <citation type="submission" date="2021-06" db="EMBL/GenBank/DDBJ databases">
        <title>Clostridia strains as spoilage organisms.</title>
        <authorList>
            <person name="Wambui J."/>
            <person name="Stephan R."/>
            <person name="Stevens M.J.A."/>
        </authorList>
    </citation>
    <scope>NUCLEOTIDE SEQUENCE [LARGE SCALE GENOMIC DNA]</scope>
    <source>
        <strain evidence="2 3">DSM 14204</strain>
    </source>
</reference>
<keyword evidence="1" id="KW-0067">ATP-binding</keyword>
<comment type="function">
    <text evidence="1">Catalyzes the cleavage of 5-oxoproline to form L-glutamate coupled to the hydrolysis of ATP to ADP and inorganic phosphate.</text>
</comment>
<evidence type="ECO:0000313" key="3">
    <source>
        <dbReference type="Proteomes" id="UP000776252"/>
    </source>
</evidence>
<comment type="similarity">
    <text evidence="1">Belongs to the LamB/PxpA family.</text>
</comment>
<evidence type="ECO:0000313" key="2">
    <source>
        <dbReference type="EMBL" id="MBU3159262.1"/>
    </source>
</evidence>
<dbReference type="EMBL" id="JAHLDV010000007">
    <property type="protein sequence ID" value="MBU3159262.1"/>
    <property type="molecule type" value="Genomic_DNA"/>
</dbReference>
<keyword evidence="1" id="KW-0378">Hydrolase</keyword>
<protein>
    <recommendedName>
        <fullName evidence="1">5-oxoprolinase subunit A</fullName>
        <shortName evidence="1">5-OPase subunit A</shortName>
        <ecNumber evidence="1">3.5.2.9</ecNumber>
    </recommendedName>
    <alternativeName>
        <fullName evidence="1">5-oxoprolinase (ATP-hydrolyzing) subunit A</fullName>
    </alternativeName>
</protein>
<dbReference type="Proteomes" id="UP000776252">
    <property type="component" value="Unassembled WGS sequence"/>
</dbReference>
<dbReference type="InterPro" id="IPR005501">
    <property type="entry name" value="LamB/YcsF/PxpA-like"/>
</dbReference>
<dbReference type="PANTHER" id="PTHR30292">
    <property type="entry name" value="UNCHARACTERIZED PROTEIN YBGL-RELATED"/>
    <property type="match status" value="1"/>
</dbReference>
<dbReference type="Pfam" id="PF03746">
    <property type="entry name" value="LamB_YcsF"/>
    <property type="match status" value="1"/>
</dbReference>
<gene>
    <name evidence="1" type="primary">pxpA</name>
    <name evidence="2" type="ORF">KPL37_05760</name>
</gene>
<accession>A0ABS6BR52</accession>
<proteinExistence type="inferred from homology"/>
<keyword evidence="3" id="KW-1185">Reference proteome</keyword>
<dbReference type="NCBIfam" id="NF003816">
    <property type="entry name" value="PRK05406.1-5"/>
    <property type="match status" value="1"/>
</dbReference>
<organism evidence="2 3">
    <name type="scientific">Clostridium frigoris</name>
    <dbReference type="NCBI Taxonomy" id="205327"/>
    <lineage>
        <taxon>Bacteria</taxon>
        <taxon>Bacillati</taxon>
        <taxon>Bacillota</taxon>
        <taxon>Clostridia</taxon>
        <taxon>Eubacteriales</taxon>
        <taxon>Clostridiaceae</taxon>
        <taxon>Clostridium</taxon>
    </lineage>
</organism>
<dbReference type="HAMAP" id="MF_00691">
    <property type="entry name" value="PxpA"/>
    <property type="match status" value="1"/>
</dbReference>
<evidence type="ECO:0000256" key="1">
    <source>
        <dbReference type="HAMAP-Rule" id="MF_00691"/>
    </source>
</evidence>
<comment type="subunit">
    <text evidence="1">Forms a complex composed of PxpA, PxpB and PxpC.</text>
</comment>
<dbReference type="EC" id="3.5.2.9" evidence="1"/>
<dbReference type="NCBIfam" id="NF003814">
    <property type="entry name" value="PRK05406.1-3"/>
    <property type="match status" value="1"/>
</dbReference>
<dbReference type="PANTHER" id="PTHR30292:SF0">
    <property type="entry name" value="5-OXOPROLINASE SUBUNIT A"/>
    <property type="match status" value="1"/>
</dbReference>
<sequence>MSKIIDLNSDVGESFGDYKIGFDKEVLKYVSSANIACGWHAGDPMVMGDTVKAALKNNVGIGAHPGFLDVMGFGRRNMTVTPGEMKQYTIYQLGALYGFVKAAGVKMQHVKPHGAMYNMAAKDSKLAQAIIEGIWEVDKELIVLGSSGSEMIKAAKEKGLKAANEVFADRAYNVDGTLVARGLPGAMILDTDIAISRVIRMVTEGKVTAISGEDVDIKADSICVHGDNPEAVDFVRLIKEELSRAKVEIKPLSQFIK</sequence>
<name>A0ABS6BR52_9CLOT</name>
<dbReference type="CDD" id="cd10787">
    <property type="entry name" value="LamB_YcsF_like"/>
    <property type="match status" value="1"/>
</dbReference>
<dbReference type="RefSeq" id="WP_216146458.1">
    <property type="nucleotide sequence ID" value="NZ_JAHLDV010000007.1"/>
</dbReference>
<comment type="caution">
    <text evidence="2">The sequence shown here is derived from an EMBL/GenBank/DDBJ whole genome shotgun (WGS) entry which is preliminary data.</text>
</comment>
<comment type="catalytic activity">
    <reaction evidence="1">
        <text>5-oxo-L-proline + ATP + 2 H2O = L-glutamate + ADP + phosphate + H(+)</text>
        <dbReference type="Rhea" id="RHEA:10348"/>
        <dbReference type="ChEBI" id="CHEBI:15377"/>
        <dbReference type="ChEBI" id="CHEBI:15378"/>
        <dbReference type="ChEBI" id="CHEBI:29985"/>
        <dbReference type="ChEBI" id="CHEBI:30616"/>
        <dbReference type="ChEBI" id="CHEBI:43474"/>
        <dbReference type="ChEBI" id="CHEBI:58402"/>
        <dbReference type="ChEBI" id="CHEBI:456216"/>
        <dbReference type="EC" id="3.5.2.9"/>
    </reaction>
</comment>